<organism evidence="1 2">
    <name type="scientific">Letharia lupina</name>
    <dbReference type="NCBI Taxonomy" id="560253"/>
    <lineage>
        <taxon>Eukaryota</taxon>
        <taxon>Fungi</taxon>
        <taxon>Dikarya</taxon>
        <taxon>Ascomycota</taxon>
        <taxon>Pezizomycotina</taxon>
        <taxon>Lecanoromycetes</taxon>
        <taxon>OSLEUM clade</taxon>
        <taxon>Lecanoromycetidae</taxon>
        <taxon>Lecanorales</taxon>
        <taxon>Lecanorineae</taxon>
        <taxon>Parmeliaceae</taxon>
        <taxon>Letharia</taxon>
    </lineage>
</organism>
<evidence type="ECO:0000313" key="1">
    <source>
        <dbReference type="EMBL" id="KAF6225063.1"/>
    </source>
</evidence>
<name>A0A8H6FEM4_9LECA</name>
<dbReference type="Proteomes" id="UP000593566">
    <property type="component" value="Unassembled WGS sequence"/>
</dbReference>
<proteinExistence type="predicted"/>
<gene>
    <name evidence="1" type="ORF">HO133_010258</name>
</gene>
<dbReference type="GeneID" id="59338650"/>
<evidence type="ECO:0000313" key="2">
    <source>
        <dbReference type="Proteomes" id="UP000593566"/>
    </source>
</evidence>
<dbReference type="EMBL" id="JACCJB010000008">
    <property type="protein sequence ID" value="KAF6225063.1"/>
    <property type="molecule type" value="Genomic_DNA"/>
</dbReference>
<sequence>MRAQEGNRPTRVELSNNITMNILPECILRILLTTFLVANSINASPINNALDLLSLAATTTPPSNLTLPIPILGDPYSCFDAYLFNDRRAKVSDCTRAAAFLPNRHEPGTFHRGDSDADPFALPYVETYHSCSIKVDLKFGRPDEGSWLSVNIAVKKIIEACMVGQYPIGQTGGVTTAGTEGRIAVTVGKTQAVLGLGTNETGLRGSE</sequence>
<dbReference type="RefSeq" id="XP_037153930.1">
    <property type="nucleotide sequence ID" value="XM_037301113.1"/>
</dbReference>
<accession>A0A8H6FEM4</accession>
<keyword evidence="2" id="KW-1185">Reference proteome</keyword>
<protein>
    <submittedName>
        <fullName evidence="1">Uncharacterized protein</fullName>
    </submittedName>
</protein>
<dbReference type="AlphaFoldDB" id="A0A8H6FEM4"/>
<comment type="caution">
    <text evidence="1">The sequence shown here is derived from an EMBL/GenBank/DDBJ whole genome shotgun (WGS) entry which is preliminary data.</text>
</comment>
<reference evidence="1 2" key="1">
    <citation type="journal article" date="2020" name="Genomics">
        <title>Complete, high-quality genomes from long-read metagenomic sequencing of two wolf lichen thalli reveals enigmatic genome architecture.</title>
        <authorList>
            <person name="McKenzie S.K."/>
            <person name="Walston R.F."/>
            <person name="Allen J.L."/>
        </authorList>
    </citation>
    <scope>NUCLEOTIDE SEQUENCE [LARGE SCALE GENOMIC DNA]</scope>
    <source>
        <strain evidence="1">WasteWater1</strain>
    </source>
</reference>